<evidence type="ECO:0000256" key="3">
    <source>
        <dbReference type="ARBA" id="ARBA00022448"/>
    </source>
</evidence>
<dbReference type="Pfam" id="PF07715">
    <property type="entry name" value="Plug"/>
    <property type="match status" value="1"/>
</dbReference>
<keyword evidence="3 10" id="KW-0813">Transport</keyword>
<dbReference type="Gene3D" id="2.40.170.20">
    <property type="entry name" value="TonB-dependent receptor, beta-barrel domain"/>
    <property type="match status" value="1"/>
</dbReference>
<keyword evidence="9 10" id="KW-0998">Cell outer membrane</keyword>
<dbReference type="PROSITE" id="PS52016">
    <property type="entry name" value="TONB_DEPENDENT_REC_3"/>
    <property type="match status" value="1"/>
</dbReference>
<evidence type="ECO:0000256" key="6">
    <source>
        <dbReference type="ARBA" id="ARBA00023077"/>
    </source>
</evidence>
<feature type="domain" description="TonB-dependent receptor-like beta-barrel" evidence="13">
    <location>
        <begin position="274"/>
        <end position="664"/>
    </location>
</feature>
<evidence type="ECO:0000256" key="12">
    <source>
        <dbReference type="SAM" id="SignalP"/>
    </source>
</evidence>
<gene>
    <name evidence="15" type="ORF">HLB44_25210</name>
</gene>
<keyword evidence="6 11" id="KW-0798">TonB box</keyword>
<keyword evidence="8 15" id="KW-0675">Receptor</keyword>
<evidence type="ECO:0000256" key="10">
    <source>
        <dbReference type="PROSITE-ProRule" id="PRU01360"/>
    </source>
</evidence>
<reference evidence="15 16" key="1">
    <citation type="submission" date="2020-05" db="EMBL/GenBank/DDBJ databases">
        <title>Aquincola sp. isolate from soil.</title>
        <authorList>
            <person name="Han J."/>
            <person name="Kim D.-U."/>
        </authorList>
    </citation>
    <scope>NUCLEOTIDE SEQUENCE [LARGE SCALE GENOMIC DNA]</scope>
    <source>
        <strain evidence="15 16">S2</strain>
    </source>
</reference>
<feature type="chain" id="PRO_5047347573" evidence="12">
    <location>
        <begin position="25"/>
        <end position="699"/>
    </location>
</feature>
<keyword evidence="7 10" id="KW-0472">Membrane</keyword>
<evidence type="ECO:0000259" key="14">
    <source>
        <dbReference type="Pfam" id="PF07715"/>
    </source>
</evidence>
<proteinExistence type="inferred from homology"/>
<dbReference type="SUPFAM" id="SSF56935">
    <property type="entry name" value="Porins"/>
    <property type="match status" value="1"/>
</dbReference>
<dbReference type="CDD" id="cd01347">
    <property type="entry name" value="ligand_gated_channel"/>
    <property type="match status" value="1"/>
</dbReference>
<evidence type="ECO:0000256" key="2">
    <source>
        <dbReference type="ARBA" id="ARBA00009810"/>
    </source>
</evidence>
<evidence type="ECO:0000256" key="11">
    <source>
        <dbReference type="RuleBase" id="RU003357"/>
    </source>
</evidence>
<dbReference type="Pfam" id="PF00593">
    <property type="entry name" value="TonB_dep_Rec_b-barrel"/>
    <property type="match status" value="1"/>
</dbReference>
<evidence type="ECO:0000313" key="15">
    <source>
        <dbReference type="EMBL" id="NRF70313.1"/>
    </source>
</evidence>
<dbReference type="InterPro" id="IPR036942">
    <property type="entry name" value="Beta-barrel_TonB_sf"/>
</dbReference>
<evidence type="ECO:0000256" key="9">
    <source>
        <dbReference type="ARBA" id="ARBA00023237"/>
    </source>
</evidence>
<dbReference type="EMBL" id="JABRWJ010000008">
    <property type="protein sequence ID" value="NRF70313.1"/>
    <property type="molecule type" value="Genomic_DNA"/>
</dbReference>
<keyword evidence="4 10" id="KW-1134">Transmembrane beta strand</keyword>
<evidence type="ECO:0000256" key="1">
    <source>
        <dbReference type="ARBA" id="ARBA00004571"/>
    </source>
</evidence>
<accession>A0ABX2ENV9</accession>
<evidence type="ECO:0000256" key="4">
    <source>
        <dbReference type="ARBA" id="ARBA00022452"/>
    </source>
</evidence>
<dbReference type="Proteomes" id="UP000737171">
    <property type="component" value="Unassembled WGS sequence"/>
</dbReference>
<comment type="subcellular location">
    <subcellularLocation>
        <location evidence="1 10">Cell outer membrane</location>
        <topology evidence="1 10">Multi-pass membrane protein</topology>
    </subcellularLocation>
</comment>
<keyword evidence="5 10" id="KW-0812">Transmembrane</keyword>
<name>A0ABX2ENV9_9BURK</name>
<feature type="domain" description="TonB-dependent receptor plug" evidence="14">
    <location>
        <begin position="53"/>
        <end position="163"/>
    </location>
</feature>
<keyword evidence="12" id="KW-0732">Signal</keyword>
<dbReference type="RefSeq" id="WP_173129098.1">
    <property type="nucleotide sequence ID" value="NZ_JABRWJ010000008.1"/>
</dbReference>
<keyword evidence="16" id="KW-1185">Reference proteome</keyword>
<evidence type="ECO:0000259" key="13">
    <source>
        <dbReference type="Pfam" id="PF00593"/>
    </source>
</evidence>
<dbReference type="InterPro" id="IPR000531">
    <property type="entry name" value="Beta-barrel_TonB"/>
</dbReference>
<evidence type="ECO:0000313" key="16">
    <source>
        <dbReference type="Proteomes" id="UP000737171"/>
    </source>
</evidence>
<sequence length="699" mass="76309">MRHSTCVSQALAWAVALQAGSLAAQSMVEEDELSMAFGDRSTISIVTGRPQPLRRAPAVATVITAADMAAMGAVDLDEALEAVPGMHVSRSVQAYAPQYLIRGIHSDFNAQTLVLQNGVPMTTLFFGNRGNVWYGQPVENIARLEVIRGPGSALYGADAYAGVINIVTKTAAETPGIELGARAGSFRSRDGWMQYGGKLGELDVAAYLRVGRTEGWRRTVAADAQTLLDSLFGTRASLAPGPVNTFYDALDGSLDLARGKLRLRAGYKLRDNGGVGPGVASALDPVGRARTVRATTDLSWSDVEIAKHWRADFSASTLYHTQQFPQPLQLFPPGAFGGAFPNGMFGAPNLWERHVRLSAVATYAGFIHHQLRLGAGHDDLDLYRTQELKNFSFISSGPFAGLPTPTPGAAVIEFPVADSFLAPQRRRLSYFYAQDEWSFARDWTLTAGVRHDQFSDFGGTTNPRVALVWDARLDLTAKLLYGRAFRAPSFIELYSINNPVNRGNPNLRPETIETLEAALAWHARPDTRVNLSLFRYDMGQIIRLSEASLFNNTGSQRGRGAEVEVNWDASRAWRIAGHYALQRSIDTASGRDAGHAPHHHLFIRSDGRFAGGWLLGAQVNHVAGRRRAAGDARPAIRDYTTLDMTLRSGRSSLGWEVTASVRNLFNADVREPSLAPGLSIPNDLPMAPRSFYLQTMYRP</sequence>
<dbReference type="InterPro" id="IPR012910">
    <property type="entry name" value="Plug_dom"/>
</dbReference>
<dbReference type="InterPro" id="IPR037066">
    <property type="entry name" value="Plug_dom_sf"/>
</dbReference>
<comment type="caution">
    <text evidence="15">The sequence shown here is derived from an EMBL/GenBank/DDBJ whole genome shotgun (WGS) entry which is preliminary data.</text>
</comment>
<evidence type="ECO:0000256" key="8">
    <source>
        <dbReference type="ARBA" id="ARBA00023170"/>
    </source>
</evidence>
<dbReference type="Gene3D" id="2.170.130.10">
    <property type="entry name" value="TonB-dependent receptor, plug domain"/>
    <property type="match status" value="1"/>
</dbReference>
<comment type="similarity">
    <text evidence="2 10 11">Belongs to the TonB-dependent receptor family.</text>
</comment>
<dbReference type="InterPro" id="IPR039426">
    <property type="entry name" value="TonB-dep_rcpt-like"/>
</dbReference>
<protein>
    <submittedName>
        <fullName evidence="15">TonB-dependent receptor</fullName>
    </submittedName>
</protein>
<feature type="signal peptide" evidence="12">
    <location>
        <begin position="1"/>
        <end position="24"/>
    </location>
</feature>
<dbReference type="PANTHER" id="PTHR30069:SF40">
    <property type="entry name" value="TONB-DEPENDENT RECEPTOR NMB0964-RELATED"/>
    <property type="match status" value="1"/>
</dbReference>
<dbReference type="PANTHER" id="PTHR30069">
    <property type="entry name" value="TONB-DEPENDENT OUTER MEMBRANE RECEPTOR"/>
    <property type="match status" value="1"/>
</dbReference>
<organism evidence="15 16">
    <name type="scientific">Pseudaquabacterium terrae</name>
    <dbReference type="NCBI Taxonomy" id="2732868"/>
    <lineage>
        <taxon>Bacteria</taxon>
        <taxon>Pseudomonadati</taxon>
        <taxon>Pseudomonadota</taxon>
        <taxon>Betaproteobacteria</taxon>
        <taxon>Burkholderiales</taxon>
        <taxon>Sphaerotilaceae</taxon>
        <taxon>Pseudaquabacterium</taxon>
    </lineage>
</organism>
<evidence type="ECO:0000256" key="7">
    <source>
        <dbReference type="ARBA" id="ARBA00023136"/>
    </source>
</evidence>
<evidence type="ECO:0000256" key="5">
    <source>
        <dbReference type="ARBA" id="ARBA00022692"/>
    </source>
</evidence>